<evidence type="ECO:0000313" key="2">
    <source>
        <dbReference type="Proteomes" id="UP001177021"/>
    </source>
</evidence>
<name>A0ACB0IXN6_TRIPR</name>
<gene>
    <name evidence="1" type="ORF">MILVUS5_LOCUS7232</name>
</gene>
<reference evidence="1" key="1">
    <citation type="submission" date="2023-10" db="EMBL/GenBank/DDBJ databases">
        <authorList>
            <person name="Rodriguez Cubillos JULIANA M."/>
            <person name="De Vega J."/>
        </authorList>
    </citation>
    <scope>NUCLEOTIDE SEQUENCE</scope>
</reference>
<accession>A0ACB0IXN6</accession>
<proteinExistence type="predicted"/>
<dbReference type="Proteomes" id="UP001177021">
    <property type="component" value="Unassembled WGS sequence"/>
</dbReference>
<sequence>MEETLVQFMKMTQENFGAMKASQELSNKNHEASIRNLETQIGQLSRQFTETLNGGFGGNTVDNAKNESCKAIGLRSRVVPAVVETKKEKKKEVEVEVERGNKGEGEVENEWLIVDEVEVENERVEEEKSENGVKGTSEGEVEKKEKLIDEGSILRKTKKQILEDCGKEQIIPPYVKLPYPHLKKKKDKEEGQFKKFMEMFTKLQVNVPFGEALEQMPVYAKFMKDLLSGKRKLKDDENIALSEECSAILQRKLPPKLKDPGSFTIPCSIGELKIGRALCDLGASINLMPLSMMKKLKCGEPKPTRMTLTLADRSVTYPYGVLEDVLVKVNDLLFPADFVILDMDEDSEVPLLLGRPFLATGRALIDVELGELMLRFQDEQVIFNVFEAMRHQNENPQCYRVDVIENIVEETSRVEKPVLPMENVIVNSITLVEKGQEKEIEECVRQLEALEVEKVQKKIEDLNVTRSGMIYPISDSSWVSPVHVVPKKGGMTVIRNEKNELIPTRTVTGWRMCIDYRRLNQATRKDHFPLPYMDQMLERLAGQAFYCFLDGYSGYNQIAVDPADQEKTAFTCPYGVFAYRRMPFGLCNAPATFQRCMFSIFSDMIENSIEIFMDDFSVFGKSFDICLAHLDVVLKRCVDTNLVLNWEKCHFMVTEGIVLGHKISSKGIEVDKAKIEVIEKLPPPINVKGVRSFLGHAGFYRRFIKDFSKIAKPLCNLLVKENDFKFDDECLNSFSIIKNKLVTAPVITAPNWELPFELMCDASDYAVGAVLGQRHAKFFHAIYYASKVLNENQVNYSTTEKELLAVIFALEKFRSYLIGSKVIIFTDHAALKFLLTKGDSKPRLLRWILLLQEFDIEIKDKKGVENVVADHLSRLANPEITKKEKSIVAEFPDEQLLTVTERPWFADMANFKAGNLVPDDYSWQQRKKFFNDAKFYLWDDPYLFKVGPDGLIRRCVAGEEAKSIMWHCHSSAYGGHHGGERTAAKILQCGFWWPTMFKDCVEFIKNCDKCQRTGSIAMRNEMPQNGILEIEPFDCWGIDFMGPFPSSYSNLYILVCVDYVTKWVEATACVANDAHTVVNFLKKNVFARFGVPRILISDGGKHFCNKYLESVLAKYNVKHKVATPYHPQTCGQVEVSNRQLKQILEKTVANSRKDWAKKLDDALWAYRTAFKTHLGLSPYQLVYGKACHLPVELEHKAYWAVKFLNFDEKAAGRKRLLKLNELEEMRLQAYENAVIYKERTKRYHDKKLVRKEFYPGQNVLLFNSRLKLFPGKLKSKWSGPFVVKEVSPHGAVELQDPGSSQTFKVNGQRLKPYKGGEIPTERVSLVLAEDNPTPLPMHTMGVQTCKSHKLQR</sequence>
<evidence type="ECO:0000313" key="1">
    <source>
        <dbReference type="EMBL" id="CAJ2636776.1"/>
    </source>
</evidence>
<comment type="caution">
    <text evidence="1">The sequence shown here is derived from an EMBL/GenBank/DDBJ whole genome shotgun (WGS) entry which is preliminary data.</text>
</comment>
<organism evidence="1 2">
    <name type="scientific">Trifolium pratense</name>
    <name type="common">Red clover</name>
    <dbReference type="NCBI Taxonomy" id="57577"/>
    <lineage>
        <taxon>Eukaryota</taxon>
        <taxon>Viridiplantae</taxon>
        <taxon>Streptophyta</taxon>
        <taxon>Embryophyta</taxon>
        <taxon>Tracheophyta</taxon>
        <taxon>Spermatophyta</taxon>
        <taxon>Magnoliopsida</taxon>
        <taxon>eudicotyledons</taxon>
        <taxon>Gunneridae</taxon>
        <taxon>Pentapetalae</taxon>
        <taxon>rosids</taxon>
        <taxon>fabids</taxon>
        <taxon>Fabales</taxon>
        <taxon>Fabaceae</taxon>
        <taxon>Papilionoideae</taxon>
        <taxon>50 kb inversion clade</taxon>
        <taxon>NPAAA clade</taxon>
        <taxon>Hologalegina</taxon>
        <taxon>IRL clade</taxon>
        <taxon>Trifolieae</taxon>
        <taxon>Trifolium</taxon>
    </lineage>
</organism>
<protein>
    <submittedName>
        <fullName evidence="1">Uncharacterized protein</fullName>
    </submittedName>
</protein>
<dbReference type="EMBL" id="CASHSV030000013">
    <property type="protein sequence ID" value="CAJ2636776.1"/>
    <property type="molecule type" value="Genomic_DNA"/>
</dbReference>
<keyword evidence="2" id="KW-1185">Reference proteome</keyword>